<organism evidence="3 4">
    <name type="scientific">Photobacterium galatheae</name>
    <dbReference type="NCBI Taxonomy" id="1654360"/>
    <lineage>
        <taxon>Bacteria</taxon>
        <taxon>Pseudomonadati</taxon>
        <taxon>Pseudomonadota</taxon>
        <taxon>Gammaproteobacteria</taxon>
        <taxon>Vibrionales</taxon>
        <taxon>Vibrionaceae</taxon>
        <taxon>Photobacterium</taxon>
    </lineage>
</organism>
<reference evidence="3 4" key="1">
    <citation type="submission" date="2014-04" db="EMBL/GenBank/DDBJ databases">
        <title>Draft genome sequence of Photobacterium halotolerans S2753: a solonamide, ngercheumicin and holomycin producer.</title>
        <authorList>
            <person name="Machado H.R."/>
            <person name="Gram L."/>
        </authorList>
    </citation>
    <scope>NUCLEOTIDE SEQUENCE [LARGE SCALE GENOMIC DNA]</scope>
    <source>
        <strain evidence="3 4">S2753</strain>
    </source>
</reference>
<dbReference type="PANTHER" id="PTHR37533">
    <property type="entry name" value="FLAGELLAR HOOK-LENGTH CONTROL PROTEIN"/>
    <property type="match status" value="1"/>
</dbReference>
<dbReference type="STRING" id="1654360.EA58_11340"/>
<dbReference type="InterPro" id="IPR021136">
    <property type="entry name" value="Flagellar_hook_control-like_C"/>
</dbReference>
<feature type="compositionally biased region" description="Low complexity" evidence="1">
    <location>
        <begin position="211"/>
        <end position="221"/>
    </location>
</feature>
<dbReference type="PANTHER" id="PTHR37533:SF2">
    <property type="entry name" value="FLAGELLAR HOOK-LENGTH CONTROL PROTEIN"/>
    <property type="match status" value="1"/>
</dbReference>
<dbReference type="CDD" id="cd17470">
    <property type="entry name" value="T3SS_Flik_C"/>
    <property type="match status" value="1"/>
</dbReference>
<gene>
    <name evidence="3" type="ORF">EA58_11340</name>
</gene>
<feature type="region of interest" description="Disordered" evidence="1">
    <location>
        <begin position="347"/>
        <end position="368"/>
    </location>
</feature>
<dbReference type="RefSeq" id="WP_051642021.1">
    <property type="nucleotide sequence ID" value="NZ_JAGSGC010000006.1"/>
</dbReference>
<evidence type="ECO:0000256" key="1">
    <source>
        <dbReference type="SAM" id="MobiDB-lite"/>
    </source>
</evidence>
<keyword evidence="4" id="KW-1185">Reference proteome</keyword>
<feature type="compositionally biased region" description="Polar residues" evidence="1">
    <location>
        <begin position="1"/>
        <end position="18"/>
    </location>
</feature>
<dbReference type="EMBL" id="JMIB01000021">
    <property type="protein sequence ID" value="KDM91610.1"/>
    <property type="molecule type" value="Genomic_DNA"/>
</dbReference>
<feature type="region of interest" description="Disordered" evidence="1">
    <location>
        <begin position="201"/>
        <end position="221"/>
    </location>
</feature>
<evidence type="ECO:0000313" key="4">
    <source>
        <dbReference type="Proteomes" id="UP000027192"/>
    </source>
</evidence>
<feature type="region of interest" description="Disordered" evidence="1">
    <location>
        <begin position="1"/>
        <end position="78"/>
    </location>
</feature>
<feature type="compositionally biased region" description="Polar residues" evidence="1">
    <location>
        <begin position="66"/>
        <end position="78"/>
    </location>
</feature>
<protein>
    <recommendedName>
        <fullName evidence="2">Flagellar hook-length control protein-like C-terminal domain-containing protein</fullName>
    </recommendedName>
</protein>
<dbReference type="Proteomes" id="UP000027192">
    <property type="component" value="Unassembled WGS sequence"/>
</dbReference>
<accession>A0A066RMF0</accession>
<proteinExistence type="predicted"/>
<dbReference type="AlphaFoldDB" id="A0A066RMF0"/>
<sequence>MNTIVSNSKLAHSNSETGDINGGIVKPSQDDKSTSFTDTLQRKAPRGSQSNMGTEGAFSADEPQTLAESNAQTESGDNTLTPAVAADIIANLLAQAEKQLGTGSALSGNAAAEQMAIGATGKSGTASVRDAHLMQTAAANANGERQGVSGQQGATSSAERLSVLMQQAQSGVQQETTLSGLSDNRLANSTSSLQALVTGLSADHGASPTHSQSASAPGSPAATQVEWASVKLPQGQQSKWGEQMMQVLQDRVQLQASQNLQEARIRLDPPDLGKLDLIVRMDGDRLSVQIHANQSAVRDALVQVSERLRAELQDQNFVHVDVNVGDGRQGQQQEHTEEDSQPVIFANQHTDDHQITTTDSGHWLSTRA</sequence>
<evidence type="ECO:0000259" key="2">
    <source>
        <dbReference type="Pfam" id="PF02120"/>
    </source>
</evidence>
<evidence type="ECO:0000313" key="3">
    <source>
        <dbReference type="EMBL" id="KDM91610.1"/>
    </source>
</evidence>
<dbReference type="InterPro" id="IPR052563">
    <property type="entry name" value="FliK"/>
</dbReference>
<name>A0A066RMF0_9GAMM</name>
<feature type="domain" description="Flagellar hook-length control protein-like C-terminal" evidence="2">
    <location>
        <begin position="250"/>
        <end position="333"/>
    </location>
</feature>
<dbReference type="InterPro" id="IPR038610">
    <property type="entry name" value="FliK-like_C_sf"/>
</dbReference>
<dbReference type="Pfam" id="PF02120">
    <property type="entry name" value="Flg_hook"/>
    <property type="match status" value="1"/>
</dbReference>
<dbReference type="Gene3D" id="3.30.750.140">
    <property type="match status" value="1"/>
</dbReference>
<comment type="caution">
    <text evidence="3">The sequence shown here is derived from an EMBL/GenBank/DDBJ whole genome shotgun (WGS) entry which is preliminary data.</text>
</comment>